<dbReference type="InterPro" id="IPR027417">
    <property type="entry name" value="P-loop_NTPase"/>
</dbReference>
<evidence type="ECO:0000256" key="5">
    <source>
        <dbReference type="SAM" id="Phobius"/>
    </source>
</evidence>
<keyword evidence="5" id="KW-0472">Membrane</keyword>
<evidence type="ECO:0000256" key="1">
    <source>
        <dbReference type="ARBA" id="ARBA00022741"/>
    </source>
</evidence>
<dbReference type="Gene3D" id="3.40.50.300">
    <property type="entry name" value="P-loop containing nucleotide triphosphate hydrolases"/>
    <property type="match status" value="1"/>
</dbReference>
<accession>A0A067T5R5</accession>
<dbReference type="GO" id="GO:0034040">
    <property type="term" value="F:ATPase-coupled lipid transmembrane transporter activity"/>
    <property type="evidence" value="ECO:0007669"/>
    <property type="project" value="TreeGrafter"/>
</dbReference>
<dbReference type="STRING" id="685588.A0A067T5R5"/>
<dbReference type="InterPro" id="IPR039421">
    <property type="entry name" value="Type_1_exporter"/>
</dbReference>
<reference evidence="8" key="1">
    <citation type="journal article" date="2014" name="Proc. Natl. Acad. Sci. U.S.A.">
        <title>Extensive sampling of basidiomycete genomes demonstrates inadequacy of the white-rot/brown-rot paradigm for wood decay fungi.</title>
        <authorList>
            <person name="Riley R."/>
            <person name="Salamov A.A."/>
            <person name="Brown D.W."/>
            <person name="Nagy L.G."/>
            <person name="Floudas D."/>
            <person name="Held B.W."/>
            <person name="Levasseur A."/>
            <person name="Lombard V."/>
            <person name="Morin E."/>
            <person name="Otillar R."/>
            <person name="Lindquist E.A."/>
            <person name="Sun H."/>
            <person name="LaButti K.M."/>
            <person name="Schmutz J."/>
            <person name="Jabbour D."/>
            <person name="Luo H."/>
            <person name="Baker S.E."/>
            <person name="Pisabarro A.G."/>
            <person name="Walton J.D."/>
            <person name="Blanchette R.A."/>
            <person name="Henrissat B."/>
            <person name="Martin F."/>
            <person name="Cullen D."/>
            <person name="Hibbett D.S."/>
            <person name="Grigoriev I.V."/>
        </authorList>
    </citation>
    <scope>NUCLEOTIDE SEQUENCE [LARGE SCALE GENOMIC DNA]</scope>
    <source>
        <strain evidence="8">CBS 339.88</strain>
    </source>
</reference>
<keyword evidence="2" id="KW-0067">ATP-binding</keyword>
<dbReference type="Pfam" id="PF00005">
    <property type="entry name" value="ABC_tran"/>
    <property type="match status" value="1"/>
</dbReference>
<dbReference type="PROSITE" id="PS50893">
    <property type="entry name" value="ABC_TRANSPORTER_2"/>
    <property type="match status" value="1"/>
</dbReference>
<comment type="similarity">
    <text evidence="3">Belongs to the ABC transporter superfamily. ABCB family. Heavy Metal importer (TC 3.A.1.210) subfamily.</text>
</comment>
<sequence length="695" mass="77471">MTLRTRHFPANSDRPLRNTSPERASPTEPPTIYGAWLASREIPEENGTYLVPGATRSLTMKNLHLAIYVTRTCTYDLLKILWGLNPFRTTVMMLMNIVRSLLPALRGYSQAMIIDELQVLVVSGNFTWCRILYLISTEALRRVIEGWLDTFAASNENLVFCSAQSFIEYKQMEQRLRLDVPSLADPTVRALLQESDLFVRSFGGSGAFGFLSPLDVIHIFSLLTEIISHFFVIASLTRGAFHVGILVLSIVSIVLPLFLSWLSAPRDSNEPVVSECEARISNRQEWLRNLAYSDAYRPEIELFGLSDWILESWSRARKTIIFLQRSSNAQNHSVIDQFELRNLVHVLQNIPLLLLFPSSSATLGSSTAYHNSIQSLVYAFRNLLTTTRMIFQGVFLMSAFTAGMTLKPMLNPEREDLVDYTSIHGGASIRASGLSYTYPGCSEPALKNVTFSLEAGQTLAVVGYNGSGKSTLARILLRIDDFDQGTLLVNEVDIRRYNPAVYHSHLSAVFQGFSKFGTTVIENVGLGSIEKLGSRLAIKTAIRFAEAEALIESLPNGLKTMLETSEFESMSYSGTMNCGTSQRHGLSGGEWQRIALARAFMRANEPGVNLLLFDEPSSALDARAQKQIFDSLEKVSRSPSGERQKTVIFITHRLSTARRADKIAVMDNGTISEFGSHDELMEKNGLYASLYRASV</sequence>
<feature type="region of interest" description="Disordered" evidence="4">
    <location>
        <begin position="1"/>
        <end position="29"/>
    </location>
</feature>
<name>A0A067T5R5_GALM3</name>
<feature type="domain" description="ABC transporter" evidence="6">
    <location>
        <begin position="429"/>
        <end position="693"/>
    </location>
</feature>
<dbReference type="PANTHER" id="PTHR24221:SF654">
    <property type="entry name" value="ATP-BINDING CASSETTE SUB-FAMILY B MEMBER 6"/>
    <property type="match status" value="1"/>
</dbReference>
<organism evidence="7 8">
    <name type="scientific">Galerina marginata (strain CBS 339.88)</name>
    <dbReference type="NCBI Taxonomy" id="685588"/>
    <lineage>
        <taxon>Eukaryota</taxon>
        <taxon>Fungi</taxon>
        <taxon>Dikarya</taxon>
        <taxon>Basidiomycota</taxon>
        <taxon>Agaricomycotina</taxon>
        <taxon>Agaricomycetes</taxon>
        <taxon>Agaricomycetidae</taxon>
        <taxon>Agaricales</taxon>
        <taxon>Agaricineae</taxon>
        <taxon>Strophariaceae</taxon>
        <taxon>Galerina</taxon>
    </lineage>
</organism>
<dbReference type="PANTHER" id="PTHR24221">
    <property type="entry name" value="ATP-BINDING CASSETTE SUB-FAMILY B"/>
    <property type="match status" value="1"/>
</dbReference>
<evidence type="ECO:0000313" key="7">
    <source>
        <dbReference type="EMBL" id="KDR78510.1"/>
    </source>
</evidence>
<dbReference type="SUPFAM" id="SSF52540">
    <property type="entry name" value="P-loop containing nucleoside triphosphate hydrolases"/>
    <property type="match status" value="1"/>
</dbReference>
<evidence type="ECO:0000259" key="6">
    <source>
        <dbReference type="PROSITE" id="PS50893"/>
    </source>
</evidence>
<keyword evidence="1" id="KW-0547">Nucleotide-binding</keyword>
<keyword evidence="8" id="KW-1185">Reference proteome</keyword>
<evidence type="ECO:0000256" key="3">
    <source>
        <dbReference type="ARBA" id="ARBA00024363"/>
    </source>
</evidence>
<dbReference type="PROSITE" id="PS00211">
    <property type="entry name" value="ABC_TRANSPORTER_1"/>
    <property type="match status" value="1"/>
</dbReference>
<dbReference type="GO" id="GO:0005524">
    <property type="term" value="F:ATP binding"/>
    <property type="evidence" value="ECO:0007669"/>
    <property type="project" value="UniProtKB-KW"/>
</dbReference>
<keyword evidence="5" id="KW-0812">Transmembrane</keyword>
<feature type="transmembrane region" description="Helical" evidence="5">
    <location>
        <begin position="240"/>
        <end position="262"/>
    </location>
</feature>
<evidence type="ECO:0000256" key="4">
    <source>
        <dbReference type="SAM" id="MobiDB-lite"/>
    </source>
</evidence>
<dbReference type="OrthoDB" id="6500128at2759"/>
<dbReference type="InterPro" id="IPR017871">
    <property type="entry name" value="ABC_transporter-like_CS"/>
</dbReference>
<dbReference type="InterPro" id="IPR003593">
    <property type="entry name" value="AAA+_ATPase"/>
</dbReference>
<dbReference type="EMBL" id="KL142374">
    <property type="protein sequence ID" value="KDR78510.1"/>
    <property type="molecule type" value="Genomic_DNA"/>
</dbReference>
<feature type="transmembrane region" description="Helical" evidence="5">
    <location>
        <begin position="216"/>
        <end position="234"/>
    </location>
</feature>
<dbReference type="AlphaFoldDB" id="A0A067T5R5"/>
<dbReference type="Proteomes" id="UP000027222">
    <property type="component" value="Unassembled WGS sequence"/>
</dbReference>
<protein>
    <recommendedName>
        <fullName evidence="6">ABC transporter domain-containing protein</fullName>
    </recommendedName>
</protein>
<dbReference type="HOGENOM" id="CLU_000604_84_3_1"/>
<dbReference type="SMART" id="SM00382">
    <property type="entry name" value="AAA"/>
    <property type="match status" value="1"/>
</dbReference>
<gene>
    <name evidence="7" type="ORF">GALMADRAFT_1364675</name>
</gene>
<dbReference type="GO" id="GO:0016887">
    <property type="term" value="F:ATP hydrolysis activity"/>
    <property type="evidence" value="ECO:0007669"/>
    <property type="project" value="InterPro"/>
</dbReference>
<keyword evidence="5" id="KW-1133">Transmembrane helix</keyword>
<evidence type="ECO:0000313" key="8">
    <source>
        <dbReference type="Proteomes" id="UP000027222"/>
    </source>
</evidence>
<evidence type="ECO:0000256" key="2">
    <source>
        <dbReference type="ARBA" id="ARBA00022840"/>
    </source>
</evidence>
<proteinExistence type="inferred from homology"/>
<dbReference type="InterPro" id="IPR003439">
    <property type="entry name" value="ABC_transporter-like_ATP-bd"/>
</dbReference>